<dbReference type="SUPFAM" id="SSF103032">
    <property type="entry name" value="Hypothetical protein YwqG"/>
    <property type="match status" value="1"/>
</dbReference>
<proteinExistence type="predicted"/>
<dbReference type="EMBL" id="JBBCAQ010000036">
    <property type="protein sequence ID" value="KAK7575667.1"/>
    <property type="molecule type" value="Genomic_DNA"/>
</dbReference>
<organism evidence="1 2">
    <name type="scientific">Parthenolecanium corni</name>
    <dbReference type="NCBI Taxonomy" id="536013"/>
    <lineage>
        <taxon>Eukaryota</taxon>
        <taxon>Metazoa</taxon>
        <taxon>Ecdysozoa</taxon>
        <taxon>Arthropoda</taxon>
        <taxon>Hexapoda</taxon>
        <taxon>Insecta</taxon>
        <taxon>Pterygota</taxon>
        <taxon>Neoptera</taxon>
        <taxon>Paraneoptera</taxon>
        <taxon>Hemiptera</taxon>
        <taxon>Sternorrhyncha</taxon>
        <taxon>Coccoidea</taxon>
        <taxon>Coccidae</taxon>
        <taxon>Parthenolecanium</taxon>
    </lineage>
</organism>
<evidence type="ECO:0000313" key="2">
    <source>
        <dbReference type="Proteomes" id="UP001367676"/>
    </source>
</evidence>
<accession>A0AAN9TJM2</accession>
<reference evidence="1 2" key="1">
    <citation type="submission" date="2024-03" db="EMBL/GenBank/DDBJ databases">
        <title>Adaptation during the transition from Ophiocordyceps entomopathogen to insect associate is accompanied by gene loss and intensified selection.</title>
        <authorList>
            <person name="Ward C.M."/>
            <person name="Onetto C.A."/>
            <person name="Borneman A.R."/>
        </authorList>
    </citation>
    <scope>NUCLEOTIDE SEQUENCE [LARGE SCALE GENOMIC DNA]</scope>
    <source>
        <strain evidence="1">AWRI1</strain>
        <tissue evidence="1">Single Adult Female</tissue>
    </source>
</reference>
<dbReference type="InterPro" id="IPR015315">
    <property type="entry name" value="DUF1963"/>
</dbReference>
<dbReference type="Proteomes" id="UP001367676">
    <property type="component" value="Unassembled WGS sequence"/>
</dbReference>
<evidence type="ECO:0000313" key="1">
    <source>
        <dbReference type="EMBL" id="KAK7575667.1"/>
    </source>
</evidence>
<dbReference type="InterPro" id="IPR035948">
    <property type="entry name" value="YwqG-like_sf"/>
</dbReference>
<gene>
    <name evidence="1" type="ORF">V9T40_011953</name>
</gene>
<keyword evidence="2" id="KW-1185">Reference proteome</keyword>
<dbReference type="PANTHER" id="PTHR36436">
    <property type="entry name" value="SLL5081 PROTEIN"/>
    <property type="match status" value="1"/>
</dbReference>
<evidence type="ECO:0008006" key="3">
    <source>
        <dbReference type="Google" id="ProtNLM"/>
    </source>
</evidence>
<dbReference type="Pfam" id="PF09234">
    <property type="entry name" value="DUF1963"/>
    <property type="match status" value="1"/>
</dbReference>
<sequence>MENPRREEQSIPPGPVLCNCGLSSGYKLIWKPWVGRLCNGQVNSLLMDSQSLPAIPPSLSQFGDKIRDTKKDALNLKLRPSEDLLPWQSKVGGLPYLPTFAEYPRSSTSGVALKLLAQVNFSEAPHLCGYPEKGILQFYIDPTDEFLGMGSDFDHIGQNLFRIKYFEDVEEDASKLKTEDPWRIDGEKIIDVASEKEYSLYWPLEANCQLSMEFEPFQQCMTVNDYRTGVDIFGCDPNLPWHEQYAKCAELFDEYEERFKGNGHQIGGYPFFTQQDPRSSNPDFRGYELLLQLDSEFFESNNLGICWGDMDVGNFFIRPDDLEKRDFSRVMYNWDCS</sequence>
<dbReference type="Gene3D" id="2.30.320.10">
    <property type="entry name" value="YwqG-like"/>
    <property type="match status" value="1"/>
</dbReference>
<dbReference type="AlphaFoldDB" id="A0AAN9TJM2"/>
<protein>
    <recommendedName>
        <fullName evidence="3">DUF1963 domain-containing protein</fullName>
    </recommendedName>
</protein>
<name>A0AAN9TJM2_9HEMI</name>
<comment type="caution">
    <text evidence="1">The sequence shown here is derived from an EMBL/GenBank/DDBJ whole genome shotgun (WGS) entry which is preliminary data.</text>
</comment>
<dbReference type="PANTHER" id="PTHR36436:SF6">
    <property type="entry name" value="SLL5081 PROTEIN"/>
    <property type="match status" value="1"/>
</dbReference>